<evidence type="ECO:0000313" key="2">
    <source>
        <dbReference type="EMBL" id="CAB5304312.1"/>
    </source>
</evidence>
<dbReference type="EMBL" id="CAGKOT010000001">
    <property type="protein sequence ID" value="CAB5304312.1"/>
    <property type="molecule type" value="Genomic_DNA"/>
</dbReference>
<dbReference type="GO" id="GO:0005886">
    <property type="term" value="C:plasma membrane"/>
    <property type="evidence" value="ECO:0007669"/>
    <property type="project" value="TreeGrafter"/>
</dbReference>
<dbReference type="Pfam" id="PF07714">
    <property type="entry name" value="PK_Tyr_Ser-Thr"/>
    <property type="match status" value="1"/>
</dbReference>
<dbReference type="Proteomes" id="UP000684084">
    <property type="component" value="Unassembled WGS sequence"/>
</dbReference>
<dbReference type="GO" id="GO:0004714">
    <property type="term" value="F:transmembrane receptor protein tyrosine kinase activity"/>
    <property type="evidence" value="ECO:0007669"/>
    <property type="project" value="TreeGrafter"/>
</dbReference>
<sequence length="150" mass="17792">MAKEIVNEIKLQHEMDFHENIIRFYGITTTENQSDNSKKYLLVLEYADSGTLRSYLNERFEELSWNDKLDLAFQLTNAILYLHDQEIVHRDLNSNDILVHKNTIKLSDFGLRETPIPNTPDDYVMTYTDCWNDKPENRPTINQNLQFHQI</sequence>
<dbReference type="GO" id="GO:0007169">
    <property type="term" value="P:cell surface receptor protein tyrosine kinase signaling pathway"/>
    <property type="evidence" value="ECO:0007669"/>
    <property type="project" value="TreeGrafter"/>
</dbReference>
<reference evidence="2" key="1">
    <citation type="submission" date="2020-05" db="EMBL/GenBank/DDBJ databases">
        <authorList>
            <person name="Rincon C."/>
            <person name="Sanders R I."/>
            <person name="Robbins C."/>
            <person name="Chaturvedi A."/>
        </authorList>
    </citation>
    <scope>NUCLEOTIDE SEQUENCE</scope>
    <source>
        <strain evidence="2">CHB12</strain>
    </source>
</reference>
<organism evidence="2 3">
    <name type="scientific">Rhizophagus irregularis</name>
    <dbReference type="NCBI Taxonomy" id="588596"/>
    <lineage>
        <taxon>Eukaryota</taxon>
        <taxon>Fungi</taxon>
        <taxon>Fungi incertae sedis</taxon>
        <taxon>Mucoromycota</taxon>
        <taxon>Glomeromycotina</taxon>
        <taxon>Glomeromycetes</taxon>
        <taxon>Glomerales</taxon>
        <taxon>Glomeraceae</taxon>
        <taxon>Rhizophagus</taxon>
    </lineage>
</organism>
<protein>
    <recommendedName>
        <fullName evidence="1">Protein kinase domain-containing protein</fullName>
    </recommendedName>
</protein>
<comment type="caution">
    <text evidence="2">The sequence shown here is derived from an EMBL/GenBank/DDBJ whole genome shotgun (WGS) entry which is preliminary data.</text>
</comment>
<accession>A0A915YPW8</accession>
<evidence type="ECO:0000313" key="3">
    <source>
        <dbReference type="Proteomes" id="UP000684084"/>
    </source>
</evidence>
<evidence type="ECO:0000259" key="1">
    <source>
        <dbReference type="PROSITE" id="PS50011"/>
    </source>
</evidence>
<dbReference type="AlphaFoldDB" id="A0A915YPW8"/>
<dbReference type="PANTHER" id="PTHR24416">
    <property type="entry name" value="TYROSINE-PROTEIN KINASE RECEPTOR"/>
    <property type="match status" value="1"/>
</dbReference>
<gene>
    <name evidence="2" type="ORF">CHRIB12_LOCUS1108</name>
</gene>
<feature type="domain" description="Protein kinase" evidence="1">
    <location>
        <begin position="1"/>
        <end position="150"/>
    </location>
</feature>
<proteinExistence type="predicted"/>
<dbReference type="PROSITE" id="PS50011">
    <property type="entry name" value="PROTEIN_KINASE_DOM"/>
    <property type="match status" value="1"/>
</dbReference>
<dbReference type="InterPro" id="IPR050122">
    <property type="entry name" value="RTK"/>
</dbReference>
<name>A0A915YPW8_9GLOM</name>
<dbReference type="GO" id="GO:0005524">
    <property type="term" value="F:ATP binding"/>
    <property type="evidence" value="ECO:0007669"/>
    <property type="project" value="InterPro"/>
</dbReference>
<dbReference type="OrthoDB" id="10261027at2759"/>
<dbReference type="InterPro" id="IPR001245">
    <property type="entry name" value="Ser-Thr/Tyr_kinase_cat_dom"/>
</dbReference>
<dbReference type="GO" id="GO:0043235">
    <property type="term" value="C:receptor complex"/>
    <property type="evidence" value="ECO:0007669"/>
    <property type="project" value="TreeGrafter"/>
</dbReference>
<dbReference type="PANTHER" id="PTHR24416:SF617">
    <property type="entry name" value="RET ONCOGENE, ISOFORM A"/>
    <property type="match status" value="1"/>
</dbReference>
<dbReference type="InterPro" id="IPR000719">
    <property type="entry name" value="Prot_kinase_dom"/>
</dbReference>